<evidence type="ECO:0000256" key="1">
    <source>
        <dbReference type="ARBA" id="ARBA00023015"/>
    </source>
</evidence>
<protein>
    <submittedName>
        <fullName evidence="5">GntR family transcriptional regulator</fullName>
    </submittedName>
</protein>
<keyword evidence="1" id="KW-0805">Transcription regulation</keyword>
<evidence type="ECO:0000313" key="6">
    <source>
        <dbReference type="Proteomes" id="UP000297065"/>
    </source>
</evidence>
<dbReference type="PRINTS" id="PR00035">
    <property type="entry name" value="HTHGNTR"/>
</dbReference>
<dbReference type="RefSeq" id="WP_136400010.1">
    <property type="nucleotide sequence ID" value="NZ_CP036295.1"/>
</dbReference>
<dbReference type="InterPro" id="IPR036390">
    <property type="entry name" value="WH_DNA-bd_sf"/>
</dbReference>
<dbReference type="OrthoDB" id="5343675at2"/>
<accession>A0A4P7ULS1</accession>
<dbReference type="Proteomes" id="UP000297065">
    <property type="component" value="Chromosome"/>
</dbReference>
<dbReference type="GO" id="GO:0003677">
    <property type="term" value="F:DNA binding"/>
    <property type="evidence" value="ECO:0007669"/>
    <property type="project" value="UniProtKB-KW"/>
</dbReference>
<organism evidence="5 6">
    <name type="scientific">Desulfovibrio desulfuricans</name>
    <dbReference type="NCBI Taxonomy" id="876"/>
    <lineage>
        <taxon>Bacteria</taxon>
        <taxon>Pseudomonadati</taxon>
        <taxon>Thermodesulfobacteriota</taxon>
        <taxon>Desulfovibrionia</taxon>
        <taxon>Desulfovibrionales</taxon>
        <taxon>Desulfovibrionaceae</taxon>
        <taxon>Desulfovibrio</taxon>
    </lineage>
</organism>
<dbReference type="Gene3D" id="1.10.10.10">
    <property type="entry name" value="Winged helix-like DNA-binding domain superfamily/Winged helix DNA-binding domain"/>
    <property type="match status" value="1"/>
</dbReference>
<evidence type="ECO:0000313" key="5">
    <source>
        <dbReference type="EMBL" id="QCC85878.1"/>
    </source>
</evidence>
<dbReference type="PANTHER" id="PTHR43537:SF24">
    <property type="entry name" value="GLUCONATE OPERON TRANSCRIPTIONAL REPRESSOR"/>
    <property type="match status" value="1"/>
</dbReference>
<dbReference type="EMBL" id="CP036295">
    <property type="protein sequence ID" value="QCC85878.1"/>
    <property type="molecule type" value="Genomic_DNA"/>
</dbReference>
<dbReference type="InterPro" id="IPR036388">
    <property type="entry name" value="WH-like_DNA-bd_sf"/>
</dbReference>
<sequence length="214" mass="23114">MITPANAENPLEHALLQGRWSLFERLPAERHLAEELGVSRATLRTALSTLVGKGILETRRNKGTFVRALPCNPDAASLADSLRAMNIVMTPLLAAVSGSFAPSVMLTIERHLPSIGMALHSGDMRLLAQHHLKFFSILLRAIDNARLAQAGAATLPDVGALARLLQECSQARLEELFKHLARTLHGLRHADAQACASSVSAYATCLLQSLGEEE</sequence>
<dbReference type="SMART" id="SM00345">
    <property type="entry name" value="HTH_GNTR"/>
    <property type="match status" value="1"/>
</dbReference>
<name>A0A4P7ULS1_DESDE</name>
<dbReference type="PROSITE" id="PS50949">
    <property type="entry name" value="HTH_GNTR"/>
    <property type="match status" value="1"/>
</dbReference>
<evidence type="ECO:0000256" key="2">
    <source>
        <dbReference type="ARBA" id="ARBA00023125"/>
    </source>
</evidence>
<gene>
    <name evidence="5" type="ORF">DDIC_08330</name>
</gene>
<dbReference type="PANTHER" id="PTHR43537">
    <property type="entry name" value="TRANSCRIPTIONAL REGULATOR, GNTR FAMILY"/>
    <property type="match status" value="1"/>
</dbReference>
<dbReference type="SUPFAM" id="SSF46785">
    <property type="entry name" value="Winged helix' DNA-binding domain"/>
    <property type="match status" value="1"/>
</dbReference>
<keyword evidence="2" id="KW-0238">DNA-binding</keyword>
<feature type="domain" description="HTH gntR-type" evidence="4">
    <location>
        <begin position="1"/>
        <end position="69"/>
    </location>
</feature>
<dbReference type="InterPro" id="IPR000524">
    <property type="entry name" value="Tscrpt_reg_HTH_GntR"/>
</dbReference>
<proteinExistence type="predicted"/>
<dbReference type="AlphaFoldDB" id="A0A4P7ULS1"/>
<evidence type="ECO:0000256" key="3">
    <source>
        <dbReference type="ARBA" id="ARBA00023163"/>
    </source>
</evidence>
<evidence type="ECO:0000259" key="4">
    <source>
        <dbReference type="PROSITE" id="PS50949"/>
    </source>
</evidence>
<dbReference type="GO" id="GO:0003700">
    <property type="term" value="F:DNA-binding transcription factor activity"/>
    <property type="evidence" value="ECO:0007669"/>
    <property type="project" value="InterPro"/>
</dbReference>
<keyword evidence="3" id="KW-0804">Transcription</keyword>
<dbReference type="CDD" id="cd07377">
    <property type="entry name" value="WHTH_GntR"/>
    <property type="match status" value="1"/>
</dbReference>
<dbReference type="Pfam" id="PF00392">
    <property type="entry name" value="GntR"/>
    <property type="match status" value="1"/>
</dbReference>
<reference evidence="5 6" key="1">
    <citation type="submission" date="2019-02" db="EMBL/GenBank/DDBJ databases">
        <title>Complete Genome Sequence of Desulfovibrio desulfuricans IC1, a Sulfonate Utilizing Anaerobe.</title>
        <authorList>
            <person name="Day L.A."/>
            <person name="De Leon K.B."/>
            <person name="Wall J.D."/>
        </authorList>
    </citation>
    <scope>NUCLEOTIDE SEQUENCE [LARGE SCALE GENOMIC DNA]</scope>
    <source>
        <strain evidence="5 6">IC1</strain>
    </source>
</reference>